<organism evidence="4">
    <name type="scientific">Gordonia amarae</name>
    <dbReference type="NCBI Taxonomy" id="36821"/>
    <lineage>
        <taxon>Bacteria</taxon>
        <taxon>Bacillati</taxon>
        <taxon>Actinomycetota</taxon>
        <taxon>Actinomycetes</taxon>
        <taxon>Mycobacteriales</taxon>
        <taxon>Gordoniaceae</taxon>
        <taxon>Gordonia</taxon>
    </lineage>
</organism>
<dbReference type="RefSeq" id="WP_005183735.1">
    <property type="nucleotide sequence ID" value="NZ_CP045804.1"/>
</dbReference>
<dbReference type="EMBL" id="CP045810">
    <property type="protein sequence ID" value="QHN41555.1"/>
    <property type="molecule type" value="Genomic_DNA"/>
</dbReference>
<name>A0A857MIS8_9ACTN</name>
<dbReference type="InterPro" id="IPR001647">
    <property type="entry name" value="HTH_TetR"/>
</dbReference>
<dbReference type="SUPFAM" id="SSF46689">
    <property type="entry name" value="Homeodomain-like"/>
    <property type="match status" value="1"/>
</dbReference>
<dbReference type="PANTHER" id="PTHR30055:SF148">
    <property type="entry name" value="TETR-FAMILY TRANSCRIPTIONAL REGULATOR"/>
    <property type="match status" value="1"/>
</dbReference>
<dbReference type="PANTHER" id="PTHR30055">
    <property type="entry name" value="HTH-TYPE TRANSCRIPTIONAL REGULATOR RUTR"/>
    <property type="match status" value="1"/>
</dbReference>
<dbReference type="InterPro" id="IPR011075">
    <property type="entry name" value="TetR_C"/>
</dbReference>
<dbReference type="Gene3D" id="1.10.10.60">
    <property type="entry name" value="Homeodomain-like"/>
    <property type="match status" value="1"/>
</dbReference>
<dbReference type="InterPro" id="IPR009057">
    <property type="entry name" value="Homeodomain-like_sf"/>
</dbReference>
<evidence type="ECO:0000313" key="4">
    <source>
        <dbReference type="EMBL" id="QHN41555.1"/>
    </source>
</evidence>
<keyword evidence="3" id="KW-0804">Transcription</keyword>
<evidence type="ECO:0000256" key="3">
    <source>
        <dbReference type="ARBA" id="ARBA00023163"/>
    </source>
</evidence>
<protein>
    <submittedName>
        <fullName evidence="4">TetR family transcriptional regulator</fullName>
    </submittedName>
</protein>
<reference evidence="4" key="1">
    <citation type="journal article" date="2021" name="Nat. Microbiol.">
        <title>Cocultivation of an ultrasmall environmental parasitic bacterium with lytic ability against bacteria associated with wastewater foams.</title>
        <authorList>
            <person name="Batinovic S."/>
            <person name="Rose J.J.A."/>
            <person name="Ratcliffe J."/>
            <person name="Seviour R.J."/>
            <person name="Petrovski S."/>
        </authorList>
    </citation>
    <scope>NUCLEOTIDE SEQUENCE</scope>
    <source>
        <strain evidence="4">CON44</strain>
    </source>
</reference>
<keyword evidence="2" id="KW-0238">DNA-binding</keyword>
<evidence type="ECO:0000256" key="1">
    <source>
        <dbReference type="ARBA" id="ARBA00023015"/>
    </source>
</evidence>
<evidence type="ECO:0000256" key="2">
    <source>
        <dbReference type="ARBA" id="ARBA00023125"/>
    </source>
</evidence>
<dbReference type="Gene3D" id="1.10.357.10">
    <property type="entry name" value="Tetracycline Repressor, domain 2"/>
    <property type="match status" value="1"/>
</dbReference>
<dbReference type="Pfam" id="PF00440">
    <property type="entry name" value="TetR_N"/>
    <property type="match status" value="1"/>
</dbReference>
<proteinExistence type="predicted"/>
<dbReference type="PROSITE" id="PS50977">
    <property type="entry name" value="HTH_TETR_2"/>
    <property type="match status" value="1"/>
</dbReference>
<dbReference type="Pfam" id="PF16859">
    <property type="entry name" value="TetR_C_11"/>
    <property type="match status" value="1"/>
</dbReference>
<keyword evidence="1" id="KW-0805">Transcription regulation</keyword>
<dbReference type="InterPro" id="IPR050109">
    <property type="entry name" value="HTH-type_TetR-like_transc_reg"/>
</dbReference>
<dbReference type="GO" id="GO:0003700">
    <property type="term" value="F:DNA-binding transcription factor activity"/>
    <property type="evidence" value="ECO:0007669"/>
    <property type="project" value="TreeGrafter"/>
</dbReference>
<sequence length="198" mass="20940">MPPTRRRGADLERALHQAILDETAAVGYDAATVEGFAARAGTSKPVLYRRWPTKFEMVLAAIAAASVESVAALAADAGNLRADLFVLLNGVTTIFAPDKRRTMLGLLAAADADNADPIDRLLLTRASGLVADIAARARTRGELGPGDLTADVLTVPLDLARNDIVVRGTIGDLRVAAIIDDITIPLWTRHSHLSSGAR</sequence>
<dbReference type="GO" id="GO:0000976">
    <property type="term" value="F:transcription cis-regulatory region binding"/>
    <property type="evidence" value="ECO:0007669"/>
    <property type="project" value="TreeGrafter"/>
</dbReference>
<accession>A0A857MIS8</accession>
<dbReference type="AlphaFoldDB" id="A0A857MIS8"/>
<gene>
    <name evidence="4" type="ORF">GII30_22470</name>
</gene>